<dbReference type="SUPFAM" id="SSF89550">
    <property type="entry name" value="PHP domain-like"/>
    <property type="match status" value="1"/>
</dbReference>
<evidence type="ECO:0000256" key="1">
    <source>
        <dbReference type="ARBA" id="ARBA00005750"/>
    </source>
</evidence>
<dbReference type="HOGENOM" id="CLU_085966_1_0_9"/>
<keyword evidence="7" id="KW-1185">Reference proteome</keyword>
<dbReference type="Pfam" id="PF19567">
    <property type="entry name" value="CpsB_CapC"/>
    <property type="match status" value="1"/>
</dbReference>
<dbReference type="AlphaFoldDB" id="G7W772"/>
<dbReference type="InterPro" id="IPR016195">
    <property type="entry name" value="Pol/histidinol_Pase-like"/>
</dbReference>
<dbReference type="Proteomes" id="UP000006346">
    <property type="component" value="Chromosome"/>
</dbReference>
<organism evidence="6 7">
    <name type="scientific">Desulfosporosinus orientis (strain ATCC 19365 / DSM 765 / NCIMB 8382 / VKM B-1628 / Singapore I)</name>
    <name type="common">Desulfotomaculum orientis</name>
    <dbReference type="NCBI Taxonomy" id="768706"/>
    <lineage>
        <taxon>Bacteria</taxon>
        <taxon>Bacillati</taxon>
        <taxon>Bacillota</taxon>
        <taxon>Clostridia</taxon>
        <taxon>Eubacteriales</taxon>
        <taxon>Desulfitobacteriaceae</taxon>
        <taxon>Desulfosporosinus</taxon>
    </lineage>
</organism>
<dbReference type="EMBL" id="CP003108">
    <property type="protein sequence ID" value="AET70580.1"/>
    <property type="molecule type" value="Genomic_DNA"/>
</dbReference>
<reference evidence="7" key="1">
    <citation type="submission" date="2011-11" db="EMBL/GenBank/DDBJ databases">
        <title>Complete sequence of Desulfosporosinus orientis DSM 765.</title>
        <authorList>
            <person name="Lucas S."/>
            <person name="Han J."/>
            <person name="Lapidus A."/>
            <person name="Cheng J.-F."/>
            <person name="Goodwin L."/>
            <person name="Pitluck S."/>
            <person name="Peters L."/>
            <person name="Ovchinnikova G."/>
            <person name="Teshima H."/>
            <person name="Detter J.C."/>
            <person name="Han C."/>
            <person name="Tapia R."/>
            <person name="Land M."/>
            <person name="Hauser L."/>
            <person name="Kyrpides N."/>
            <person name="Ivanova N."/>
            <person name="Pagani I."/>
            <person name="Pester M."/>
            <person name="Spring S."/>
            <person name="Ollivier B."/>
            <person name="Rattei T."/>
            <person name="Klenk H.-P."/>
            <person name="Wagner M."/>
            <person name="Loy A."/>
            <person name="Woyke T."/>
        </authorList>
    </citation>
    <scope>NUCLEOTIDE SEQUENCE [LARGE SCALE GENOMIC DNA]</scope>
    <source>
        <strain evidence="7">ATCC 19365 / DSM 765 / NCIMB 8382 / VKM B-1628</strain>
    </source>
</reference>
<sequence length="262" mass="29970">MIDIHSHILPGLDDGAKIIEDSLEMARQLHQSGFKTLIATPHVMEGSDFLSPEKILAAVAELRKNVAEAEIPVEILPGAENYIFPDLGKWAHQGKLLTLGNTGKYLLMELPMLEIPHYTEQVFFDLQVQGLTPILAHPERNRGLIDRPEYLVEWANKGVLFQLNLRSLSGRYGPQVQELAERMIRSKLIHFVGSDAHRPSQEDTDYLKALRSTKEMTEDDGIREITINNPQAILAGRALPEKREYTLHTLKRKKKRRFWEFF</sequence>
<protein>
    <recommendedName>
        <fullName evidence="2">protein-tyrosine-phosphatase</fullName>
        <ecNumber evidence="2">3.1.3.48</ecNumber>
    </recommendedName>
</protein>
<proteinExistence type="inferred from homology"/>
<gene>
    <name evidence="6" type="ordered locus">Desor_5196</name>
</gene>
<accession>G7W772</accession>
<dbReference type="GO" id="GO:0004725">
    <property type="term" value="F:protein tyrosine phosphatase activity"/>
    <property type="evidence" value="ECO:0007669"/>
    <property type="project" value="UniProtKB-EC"/>
</dbReference>
<name>G7W772_DESOD</name>
<dbReference type="PANTHER" id="PTHR39181:SF1">
    <property type="entry name" value="TYROSINE-PROTEIN PHOSPHATASE YWQE"/>
    <property type="match status" value="1"/>
</dbReference>
<evidence type="ECO:0000256" key="4">
    <source>
        <dbReference type="ARBA" id="ARBA00022912"/>
    </source>
</evidence>
<comment type="similarity">
    <text evidence="1">Belongs to the metallo-dependent hydrolases superfamily. CpsB/CapC family.</text>
</comment>
<reference evidence="6 7" key="2">
    <citation type="journal article" date="2012" name="J. Bacteriol.">
        <title>Complete genome sequences of Desulfosporosinus orientis DSM765T, Desulfosporosinus youngiae DSM17734T, Desulfosporosinus meridiei DSM13257T, and Desulfosporosinus acidiphilus DSM22704T.</title>
        <authorList>
            <person name="Pester M."/>
            <person name="Brambilla E."/>
            <person name="Alazard D."/>
            <person name="Rattei T."/>
            <person name="Weinmaier T."/>
            <person name="Han J."/>
            <person name="Lucas S."/>
            <person name="Lapidus A."/>
            <person name="Cheng J.F."/>
            <person name="Goodwin L."/>
            <person name="Pitluck S."/>
            <person name="Peters L."/>
            <person name="Ovchinnikova G."/>
            <person name="Teshima H."/>
            <person name="Detter J.C."/>
            <person name="Han C.S."/>
            <person name="Tapia R."/>
            <person name="Land M.L."/>
            <person name="Hauser L."/>
            <person name="Kyrpides N.C."/>
            <person name="Ivanova N.N."/>
            <person name="Pagani I."/>
            <person name="Huntmann M."/>
            <person name="Wei C.L."/>
            <person name="Davenport K.W."/>
            <person name="Daligault H."/>
            <person name="Chain P.S."/>
            <person name="Chen A."/>
            <person name="Mavromatis K."/>
            <person name="Markowitz V."/>
            <person name="Szeto E."/>
            <person name="Mikhailova N."/>
            <person name="Pati A."/>
            <person name="Wagner M."/>
            <person name="Woyke T."/>
            <person name="Ollivier B."/>
            <person name="Klenk H.P."/>
            <person name="Spring S."/>
            <person name="Loy A."/>
        </authorList>
    </citation>
    <scope>NUCLEOTIDE SEQUENCE [LARGE SCALE GENOMIC DNA]</scope>
    <source>
        <strain evidence="7">ATCC 19365 / DSM 765 / NCIMB 8382 / VKM B-1628</strain>
    </source>
</reference>
<dbReference type="EC" id="3.1.3.48" evidence="2"/>
<dbReference type="STRING" id="768706.Desor_5196"/>
<dbReference type="PATRIC" id="fig|768706.3.peg.5291"/>
<dbReference type="Gene3D" id="3.20.20.140">
    <property type="entry name" value="Metal-dependent hydrolases"/>
    <property type="match status" value="1"/>
</dbReference>
<evidence type="ECO:0000256" key="5">
    <source>
        <dbReference type="ARBA" id="ARBA00051722"/>
    </source>
</evidence>
<evidence type="ECO:0000313" key="6">
    <source>
        <dbReference type="EMBL" id="AET70580.1"/>
    </source>
</evidence>
<evidence type="ECO:0000313" key="7">
    <source>
        <dbReference type="Proteomes" id="UP000006346"/>
    </source>
</evidence>
<dbReference type="OrthoDB" id="9788539at2"/>
<dbReference type="GO" id="GO:0030145">
    <property type="term" value="F:manganese ion binding"/>
    <property type="evidence" value="ECO:0007669"/>
    <property type="project" value="InterPro"/>
</dbReference>
<evidence type="ECO:0000256" key="3">
    <source>
        <dbReference type="ARBA" id="ARBA00022801"/>
    </source>
</evidence>
<keyword evidence="3" id="KW-0378">Hydrolase</keyword>
<dbReference type="KEGG" id="dor:Desor_5196"/>
<dbReference type="InterPro" id="IPR016667">
    <property type="entry name" value="Caps_polysacc_synth_CpsB/CapC"/>
</dbReference>
<keyword evidence="4" id="KW-0904">Protein phosphatase</keyword>
<dbReference type="PIRSF" id="PIRSF016557">
    <property type="entry name" value="Caps_synth_CpsB"/>
    <property type="match status" value="1"/>
</dbReference>
<dbReference type="RefSeq" id="WP_014187384.1">
    <property type="nucleotide sequence ID" value="NC_016584.1"/>
</dbReference>
<comment type="catalytic activity">
    <reaction evidence="5">
        <text>O-phospho-L-tyrosyl-[protein] + H2O = L-tyrosyl-[protein] + phosphate</text>
        <dbReference type="Rhea" id="RHEA:10684"/>
        <dbReference type="Rhea" id="RHEA-COMP:10136"/>
        <dbReference type="Rhea" id="RHEA-COMP:20101"/>
        <dbReference type="ChEBI" id="CHEBI:15377"/>
        <dbReference type="ChEBI" id="CHEBI:43474"/>
        <dbReference type="ChEBI" id="CHEBI:46858"/>
        <dbReference type="ChEBI" id="CHEBI:61978"/>
        <dbReference type="EC" id="3.1.3.48"/>
    </reaction>
</comment>
<evidence type="ECO:0000256" key="2">
    <source>
        <dbReference type="ARBA" id="ARBA00013064"/>
    </source>
</evidence>
<dbReference type="PANTHER" id="PTHR39181">
    <property type="entry name" value="TYROSINE-PROTEIN PHOSPHATASE YWQE"/>
    <property type="match status" value="1"/>
</dbReference>
<dbReference type="eggNOG" id="COG4464">
    <property type="taxonomic scope" value="Bacteria"/>
</dbReference>